<protein>
    <submittedName>
        <fullName evidence="2">Uncharacterized protein</fullName>
    </submittedName>
</protein>
<organism evidence="2 3">
    <name type="scientific">Nostocoides japonicum T1-X7</name>
    <dbReference type="NCBI Taxonomy" id="1194083"/>
    <lineage>
        <taxon>Bacteria</taxon>
        <taxon>Bacillati</taxon>
        <taxon>Actinomycetota</taxon>
        <taxon>Actinomycetes</taxon>
        <taxon>Micrococcales</taxon>
        <taxon>Intrasporangiaceae</taxon>
        <taxon>Nostocoides</taxon>
    </lineage>
</organism>
<evidence type="ECO:0000313" key="3">
    <source>
        <dbReference type="Proteomes" id="UP000035721"/>
    </source>
</evidence>
<dbReference type="STRING" id="1194083.BN12_40020"/>
<feature type="region of interest" description="Disordered" evidence="1">
    <location>
        <begin position="43"/>
        <end position="68"/>
    </location>
</feature>
<dbReference type="AlphaFoldDB" id="A0A077M4K0"/>
<comment type="caution">
    <text evidence="2">The sequence shown here is derived from an EMBL/GenBank/DDBJ whole genome shotgun (WGS) entry which is preliminary data.</text>
</comment>
<gene>
    <name evidence="2" type="ORF">BN12_40020</name>
</gene>
<accession>A0A077M4K0</accession>
<name>A0A077M4K0_9MICO</name>
<dbReference type="Proteomes" id="UP000035721">
    <property type="component" value="Unassembled WGS sequence"/>
</dbReference>
<evidence type="ECO:0000313" key="2">
    <source>
        <dbReference type="EMBL" id="CCH79050.1"/>
    </source>
</evidence>
<proteinExistence type="predicted"/>
<sequence length="139" mass="15065">MTMLATATTTSIRFIGSRSSLKAIVHRVGGGSDAILFSPCSARREPTTAVSRPRSTSTSSAADTSSGAMAYQGRLPVIRESSVIVSRLSFRQTCRSIPRPVLRHDPRGVWRGAPRDRVVKPMTHRREVHIGPGRRAAAT</sequence>
<evidence type="ECO:0000256" key="1">
    <source>
        <dbReference type="SAM" id="MobiDB-lite"/>
    </source>
</evidence>
<feature type="compositionally biased region" description="Low complexity" evidence="1">
    <location>
        <begin position="47"/>
        <end position="68"/>
    </location>
</feature>
<reference evidence="2 3" key="1">
    <citation type="journal article" date="2013" name="ISME J.">
        <title>A metabolic model for members of the genus Tetrasphaera involved in enhanced biological phosphorus removal.</title>
        <authorList>
            <person name="Kristiansen R."/>
            <person name="Nguyen H.T.T."/>
            <person name="Saunders A.M."/>
            <person name="Nielsen J.L."/>
            <person name="Wimmer R."/>
            <person name="Le V.Q."/>
            <person name="McIlroy S.J."/>
            <person name="Petrovski S."/>
            <person name="Seviour R.J."/>
            <person name="Calteau A."/>
            <person name="Nielsen K.L."/>
            <person name="Nielsen P.H."/>
        </authorList>
    </citation>
    <scope>NUCLEOTIDE SEQUENCE [LARGE SCALE GENOMIC DNA]</scope>
    <source>
        <strain evidence="2 3">T1-X7</strain>
    </source>
</reference>
<keyword evidence="3" id="KW-1185">Reference proteome</keyword>
<dbReference type="EMBL" id="CAJB01000334">
    <property type="protein sequence ID" value="CCH79050.1"/>
    <property type="molecule type" value="Genomic_DNA"/>
</dbReference>